<dbReference type="OrthoDB" id="9807829at2"/>
<dbReference type="EMBL" id="CP017269">
    <property type="protein sequence ID" value="AOT72349.1"/>
    <property type="molecule type" value="Genomic_DNA"/>
</dbReference>
<dbReference type="CDD" id="cd02869">
    <property type="entry name" value="PseudoU_synth_RluA_like"/>
    <property type="match status" value="1"/>
</dbReference>
<keyword evidence="5" id="KW-0694">RNA-binding</keyword>
<dbReference type="KEGG" id="gfe:Gferi_24050"/>
<reference evidence="8 9" key="1">
    <citation type="submission" date="2016-09" db="EMBL/GenBank/DDBJ databases">
        <title>Genomic analysis reveals versatility of anaerobic energy metabolism of Geosporobacter ferrireducens IRF9 of phylum Firmicutes.</title>
        <authorList>
            <person name="Kim S.-J."/>
        </authorList>
    </citation>
    <scope>NUCLEOTIDE SEQUENCE [LARGE SCALE GENOMIC DNA]</scope>
    <source>
        <strain evidence="8 9">IRF9</strain>
    </source>
</reference>
<comment type="catalytic activity">
    <reaction evidence="1 6">
        <text>a uridine in RNA = a pseudouridine in RNA</text>
        <dbReference type="Rhea" id="RHEA:48348"/>
        <dbReference type="Rhea" id="RHEA-COMP:12068"/>
        <dbReference type="Rhea" id="RHEA-COMP:12069"/>
        <dbReference type="ChEBI" id="CHEBI:65314"/>
        <dbReference type="ChEBI" id="CHEBI:65315"/>
    </reaction>
</comment>
<dbReference type="PROSITE" id="PS50889">
    <property type="entry name" value="S4"/>
    <property type="match status" value="1"/>
</dbReference>
<dbReference type="GO" id="GO:0003723">
    <property type="term" value="F:RNA binding"/>
    <property type="evidence" value="ECO:0007669"/>
    <property type="project" value="UniProtKB-KW"/>
</dbReference>
<dbReference type="GO" id="GO:0120159">
    <property type="term" value="F:rRNA pseudouridine synthase activity"/>
    <property type="evidence" value="ECO:0007669"/>
    <property type="project" value="UniProtKB-ARBA"/>
</dbReference>
<dbReference type="SMART" id="SM00363">
    <property type="entry name" value="S4"/>
    <property type="match status" value="1"/>
</dbReference>
<dbReference type="SUPFAM" id="SSF55174">
    <property type="entry name" value="Alpha-L RNA-binding motif"/>
    <property type="match status" value="1"/>
</dbReference>
<evidence type="ECO:0000256" key="5">
    <source>
        <dbReference type="PROSITE-ProRule" id="PRU00182"/>
    </source>
</evidence>
<dbReference type="Gene3D" id="3.10.290.10">
    <property type="entry name" value="RNA-binding S4 domain"/>
    <property type="match status" value="1"/>
</dbReference>
<dbReference type="Pfam" id="PF00849">
    <property type="entry name" value="PseudoU_synth_2"/>
    <property type="match status" value="1"/>
</dbReference>
<gene>
    <name evidence="8" type="ORF">Gferi_24050</name>
</gene>
<evidence type="ECO:0000256" key="3">
    <source>
        <dbReference type="ARBA" id="ARBA00023235"/>
    </source>
</evidence>
<sequence>MKEMMIGKNEENQRIDKFLKKYLPKASLGFLYKMLRKKNIKVNNGRVEPQYLLRAGDLIQLYLSDDTLTGFQEQKQIKEVDIDFHIVYEDKNILLVNKPAGLLVHEDIKESKNTLVNQVIKYLYLKKEYNPDLEKTFVPASINRIDRNTSGIVVFGKNYEAVQNLNEMMRHKNHIHKYYQTIIKGTVEESSELSGFLWKDEKANQVQIVNRNRAGAKEIRTKLKPLKSNRDFSLVEVEIITGRSHQIRLHLSSIGHPIVGDGKYGDIKTNREFREKFGLSSQLLHAYKIVFEKTIGGMQYLEGKEFLCPLPEIFRKIEMNLF</sequence>
<dbReference type="InterPro" id="IPR006225">
    <property type="entry name" value="PsdUridine_synth_RluC/D"/>
</dbReference>
<accession>A0A1D8GN53</accession>
<dbReference type="SUPFAM" id="SSF55120">
    <property type="entry name" value="Pseudouridine synthase"/>
    <property type="match status" value="1"/>
</dbReference>
<dbReference type="AlphaFoldDB" id="A0A1D8GN53"/>
<evidence type="ECO:0000313" key="8">
    <source>
        <dbReference type="EMBL" id="AOT72349.1"/>
    </source>
</evidence>
<dbReference type="Pfam" id="PF01479">
    <property type="entry name" value="S4"/>
    <property type="match status" value="1"/>
</dbReference>
<feature type="domain" description="RNA-binding S4" evidence="7">
    <location>
        <begin position="13"/>
        <end position="73"/>
    </location>
</feature>
<dbReference type="Gene3D" id="3.30.2350.10">
    <property type="entry name" value="Pseudouridine synthase"/>
    <property type="match status" value="1"/>
</dbReference>
<dbReference type="InterPro" id="IPR002942">
    <property type="entry name" value="S4_RNA-bd"/>
</dbReference>
<evidence type="ECO:0000256" key="6">
    <source>
        <dbReference type="RuleBase" id="RU362028"/>
    </source>
</evidence>
<evidence type="ECO:0000259" key="7">
    <source>
        <dbReference type="SMART" id="SM00363"/>
    </source>
</evidence>
<comment type="function">
    <text evidence="6">Responsible for synthesis of pseudouridine from uracil.</text>
</comment>
<dbReference type="InterPro" id="IPR050188">
    <property type="entry name" value="RluA_PseudoU_synthase"/>
</dbReference>
<dbReference type="PANTHER" id="PTHR21600">
    <property type="entry name" value="MITOCHONDRIAL RNA PSEUDOURIDINE SYNTHASE"/>
    <property type="match status" value="1"/>
</dbReference>
<dbReference type="NCBIfam" id="TIGR00005">
    <property type="entry name" value="rluA_subfam"/>
    <property type="match status" value="1"/>
</dbReference>
<organism evidence="8 9">
    <name type="scientific">Geosporobacter ferrireducens</name>
    <dbReference type="NCBI Taxonomy" id="1424294"/>
    <lineage>
        <taxon>Bacteria</taxon>
        <taxon>Bacillati</taxon>
        <taxon>Bacillota</taxon>
        <taxon>Clostridia</taxon>
        <taxon>Peptostreptococcales</taxon>
        <taxon>Thermotaleaceae</taxon>
        <taxon>Geosporobacter</taxon>
    </lineage>
</organism>
<dbReference type="GO" id="GO:0000455">
    <property type="term" value="P:enzyme-directed rRNA pseudouridine synthesis"/>
    <property type="evidence" value="ECO:0007669"/>
    <property type="project" value="UniProtKB-ARBA"/>
</dbReference>
<dbReference type="PROSITE" id="PS01129">
    <property type="entry name" value="PSI_RLU"/>
    <property type="match status" value="1"/>
</dbReference>
<dbReference type="InterPro" id="IPR020103">
    <property type="entry name" value="PsdUridine_synth_cat_dom_sf"/>
</dbReference>
<name>A0A1D8GN53_9FIRM</name>
<dbReference type="Proteomes" id="UP000095743">
    <property type="component" value="Chromosome"/>
</dbReference>
<dbReference type="PANTHER" id="PTHR21600:SF83">
    <property type="entry name" value="PSEUDOURIDYLATE SYNTHASE RPUSD4, MITOCHONDRIAL"/>
    <property type="match status" value="1"/>
</dbReference>
<keyword evidence="9" id="KW-1185">Reference proteome</keyword>
<protein>
    <recommendedName>
        <fullName evidence="6">Pseudouridine synthase</fullName>
        <ecNumber evidence="6">5.4.99.-</ecNumber>
    </recommendedName>
</protein>
<dbReference type="InterPro" id="IPR006224">
    <property type="entry name" value="PsdUridine_synth_RluA-like_CS"/>
</dbReference>
<evidence type="ECO:0000256" key="4">
    <source>
        <dbReference type="PIRSR" id="PIRSR606225-1"/>
    </source>
</evidence>
<feature type="active site" evidence="4">
    <location>
        <position position="146"/>
    </location>
</feature>
<evidence type="ECO:0000313" key="9">
    <source>
        <dbReference type="Proteomes" id="UP000095743"/>
    </source>
</evidence>
<dbReference type="EC" id="5.4.99.-" evidence="6"/>
<proteinExistence type="inferred from homology"/>
<comment type="similarity">
    <text evidence="2 6">Belongs to the pseudouridine synthase RluA family.</text>
</comment>
<evidence type="ECO:0000256" key="2">
    <source>
        <dbReference type="ARBA" id="ARBA00010876"/>
    </source>
</evidence>
<dbReference type="InterPro" id="IPR006145">
    <property type="entry name" value="PsdUridine_synth_RsuA/RluA"/>
</dbReference>
<evidence type="ECO:0000256" key="1">
    <source>
        <dbReference type="ARBA" id="ARBA00000073"/>
    </source>
</evidence>
<keyword evidence="3 6" id="KW-0413">Isomerase</keyword>
<dbReference type="CDD" id="cd00165">
    <property type="entry name" value="S4"/>
    <property type="match status" value="1"/>
</dbReference>
<dbReference type="STRING" id="1424294.Gferi_24050"/>
<dbReference type="InterPro" id="IPR036986">
    <property type="entry name" value="S4_RNA-bd_sf"/>
</dbReference>